<dbReference type="AlphaFoldDB" id="A0A2S6GET3"/>
<organism evidence="2 3">
    <name type="scientific">Actinokineospora auranticolor</name>
    <dbReference type="NCBI Taxonomy" id="155976"/>
    <lineage>
        <taxon>Bacteria</taxon>
        <taxon>Bacillati</taxon>
        <taxon>Actinomycetota</taxon>
        <taxon>Actinomycetes</taxon>
        <taxon>Pseudonocardiales</taxon>
        <taxon>Pseudonocardiaceae</taxon>
        <taxon>Actinokineospora</taxon>
    </lineage>
</organism>
<accession>A0A2S6GET3</accession>
<gene>
    <name evidence="2" type="ORF">CLV40_12545</name>
</gene>
<dbReference type="Proteomes" id="UP000239203">
    <property type="component" value="Unassembled WGS sequence"/>
</dbReference>
<dbReference type="PANTHER" id="PTHR33164">
    <property type="entry name" value="TRANSCRIPTIONAL REGULATOR, MARR FAMILY"/>
    <property type="match status" value="1"/>
</dbReference>
<evidence type="ECO:0000313" key="3">
    <source>
        <dbReference type="Proteomes" id="UP000239203"/>
    </source>
</evidence>
<dbReference type="InterPro" id="IPR036388">
    <property type="entry name" value="WH-like_DNA-bd_sf"/>
</dbReference>
<dbReference type="Gene3D" id="1.10.10.10">
    <property type="entry name" value="Winged helix-like DNA-binding domain superfamily/Winged helix DNA-binding domain"/>
    <property type="match status" value="1"/>
</dbReference>
<keyword evidence="2" id="KW-0238">DNA-binding</keyword>
<name>A0A2S6GET3_9PSEU</name>
<dbReference type="EMBL" id="PTIX01000025">
    <property type="protein sequence ID" value="PPK63710.1"/>
    <property type="molecule type" value="Genomic_DNA"/>
</dbReference>
<dbReference type="PROSITE" id="PS50995">
    <property type="entry name" value="HTH_MARR_2"/>
    <property type="match status" value="1"/>
</dbReference>
<evidence type="ECO:0000259" key="1">
    <source>
        <dbReference type="PROSITE" id="PS50995"/>
    </source>
</evidence>
<dbReference type="SUPFAM" id="SSF46785">
    <property type="entry name" value="Winged helix' DNA-binding domain"/>
    <property type="match status" value="1"/>
</dbReference>
<dbReference type="SMART" id="SM00347">
    <property type="entry name" value="HTH_MARR"/>
    <property type="match status" value="1"/>
</dbReference>
<dbReference type="Pfam" id="PF12802">
    <property type="entry name" value="MarR_2"/>
    <property type="match status" value="1"/>
</dbReference>
<dbReference type="PRINTS" id="PR00598">
    <property type="entry name" value="HTHMARR"/>
</dbReference>
<dbReference type="InterPro" id="IPR000835">
    <property type="entry name" value="HTH_MarR-typ"/>
</dbReference>
<feature type="domain" description="HTH marR-type" evidence="1">
    <location>
        <begin position="10"/>
        <end position="144"/>
    </location>
</feature>
<reference evidence="2 3" key="1">
    <citation type="submission" date="2018-02" db="EMBL/GenBank/DDBJ databases">
        <title>Genomic Encyclopedia of Archaeal and Bacterial Type Strains, Phase II (KMG-II): from individual species to whole genera.</title>
        <authorList>
            <person name="Goeker M."/>
        </authorList>
    </citation>
    <scope>NUCLEOTIDE SEQUENCE [LARGE SCALE GENOMIC DNA]</scope>
    <source>
        <strain evidence="2 3">YU 961-1</strain>
    </source>
</reference>
<proteinExistence type="predicted"/>
<dbReference type="GO" id="GO:0006950">
    <property type="term" value="P:response to stress"/>
    <property type="evidence" value="ECO:0007669"/>
    <property type="project" value="TreeGrafter"/>
</dbReference>
<dbReference type="InterPro" id="IPR039422">
    <property type="entry name" value="MarR/SlyA-like"/>
</dbReference>
<dbReference type="GO" id="GO:0003677">
    <property type="term" value="F:DNA binding"/>
    <property type="evidence" value="ECO:0007669"/>
    <property type="project" value="UniProtKB-KW"/>
</dbReference>
<dbReference type="GO" id="GO:0003700">
    <property type="term" value="F:DNA-binding transcription factor activity"/>
    <property type="evidence" value="ECO:0007669"/>
    <property type="project" value="InterPro"/>
</dbReference>
<comment type="caution">
    <text evidence="2">The sequence shown here is derived from an EMBL/GenBank/DDBJ whole genome shotgun (WGS) entry which is preliminary data.</text>
</comment>
<dbReference type="RefSeq" id="WP_219824157.1">
    <property type="nucleotide sequence ID" value="NZ_CP154825.1"/>
</dbReference>
<dbReference type="InterPro" id="IPR036390">
    <property type="entry name" value="WH_DNA-bd_sf"/>
</dbReference>
<keyword evidence="3" id="KW-1185">Reference proteome</keyword>
<protein>
    <submittedName>
        <fullName evidence="2">DNA-binding MarR family transcriptional regulator</fullName>
    </submittedName>
</protein>
<sequence>MTHDADPLRHADLTVLLGMSFQVVLAEFTQRLDAAGYAELRPVHGFVFQQLRGPGLTGTELAQRLGVTKQAVGQIVTELEKRGYVRKAPHPNGGRAQLIQLTERAHDHLDVAGRLLRAVESELADRIGDTDLAHLREQLATLVRAAVGDAIPPLRPIW</sequence>
<dbReference type="PANTHER" id="PTHR33164:SF99">
    <property type="entry name" value="MARR FAMILY REGULATORY PROTEIN"/>
    <property type="match status" value="1"/>
</dbReference>
<evidence type="ECO:0000313" key="2">
    <source>
        <dbReference type="EMBL" id="PPK63710.1"/>
    </source>
</evidence>